<dbReference type="RefSeq" id="XP_062660278.1">
    <property type="nucleotide sequence ID" value="XM_062797764.1"/>
</dbReference>
<keyword evidence="2" id="KW-0227">DNA damage</keyword>
<comment type="caution">
    <text evidence="7">The sequence shown here is derived from an EMBL/GenBank/DDBJ whole genome shotgun (WGS) entry which is preliminary data.</text>
</comment>
<evidence type="ECO:0000313" key="8">
    <source>
        <dbReference type="Proteomes" id="UP001278766"/>
    </source>
</evidence>
<keyword evidence="4" id="KW-0175">Coiled coil</keyword>
<feature type="compositionally biased region" description="Basic and acidic residues" evidence="5">
    <location>
        <begin position="528"/>
        <end position="556"/>
    </location>
</feature>
<reference evidence="7" key="2">
    <citation type="submission" date="2023-06" db="EMBL/GenBank/DDBJ databases">
        <authorList>
            <consortium name="Lawrence Berkeley National Laboratory"/>
            <person name="Haridas S."/>
            <person name="Hensen N."/>
            <person name="Bonometti L."/>
            <person name="Westerberg I."/>
            <person name="Brannstrom I.O."/>
            <person name="Guillou S."/>
            <person name="Cros-Aarteil S."/>
            <person name="Calhoun S."/>
            <person name="Kuo A."/>
            <person name="Mondo S."/>
            <person name="Pangilinan J."/>
            <person name="Riley R."/>
            <person name="Labutti K."/>
            <person name="Andreopoulos B."/>
            <person name="Lipzen A."/>
            <person name="Chen C."/>
            <person name="Yanf M."/>
            <person name="Daum C."/>
            <person name="Ng V."/>
            <person name="Clum A."/>
            <person name="Steindorff A."/>
            <person name="Ohm R."/>
            <person name="Martin F."/>
            <person name="Silar P."/>
            <person name="Natvig D."/>
            <person name="Lalanne C."/>
            <person name="Gautier V."/>
            <person name="Ament-Velasquez S.L."/>
            <person name="Kruys A."/>
            <person name="Hutchinson M.I."/>
            <person name="Powell A.J."/>
            <person name="Barry K."/>
            <person name="Miller A.N."/>
            <person name="Grigoriev I.V."/>
            <person name="Debuchy R."/>
            <person name="Gladieux P."/>
            <person name="Thoren M.H."/>
            <person name="Johannesson H."/>
        </authorList>
    </citation>
    <scope>NUCLEOTIDE SEQUENCE</scope>
    <source>
        <strain evidence="7">CBS 168.71</strain>
    </source>
</reference>
<feature type="compositionally biased region" description="Basic and acidic residues" evidence="5">
    <location>
        <begin position="169"/>
        <end position="179"/>
    </location>
</feature>
<feature type="compositionally biased region" description="Basic and acidic residues" evidence="5">
    <location>
        <begin position="358"/>
        <end position="370"/>
    </location>
</feature>
<dbReference type="GO" id="GO:0006281">
    <property type="term" value="P:DNA repair"/>
    <property type="evidence" value="ECO:0007669"/>
    <property type="project" value="InterPro"/>
</dbReference>
<feature type="domain" description="DNA endonuclease activator Ctp1 C-terminal" evidence="6">
    <location>
        <begin position="567"/>
        <end position="680"/>
    </location>
</feature>
<evidence type="ECO:0000259" key="6">
    <source>
        <dbReference type="Pfam" id="PF08573"/>
    </source>
</evidence>
<feature type="coiled-coil region" evidence="4">
    <location>
        <begin position="13"/>
        <end position="76"/>
    </location>
</feature>
<keyword evidence="3" id="KW-0539">Nucleus</keyword>
<feature type="compositionally biased region" description="Acidic residues" evidence="5">
    <location>
        <begin position="252"/>
        <end position="261"/>
    </location>
</feature>
<feature type="compositionally biased region" description="Basic and acidic residues" evidence="5">
    <location>
        <begin position="489"/>
        <end position="501"/>
    </location>
</feature>
<keyword evidence="7" id="KW-0540">Nuclease</keyword>
<comment type="subcellular location">
    <subcellularLocation>
        <location evidence="1">Nucleus</location>
    </subcellularLocation>
</comment>
<gene>
    <name evidence="7" type="ORF">B0H64DRAFT_108884</name>
</gene>
<reference evidence="7" key="1">
    <citation type="journal article" date="2023" name="Mol. Phylogenet. Evol.">
        <title>Genome-scale phylogeny and comparative genomics of the fungal order Sordariales.</title>
        <authorList>
            <person name="Hensen N."/>
            <person name="Bonometti L."/>
            <person name="Westerberg I."/>
            <person name="Brannstrom I.O."/>
            <person name="Guillou S."/>
            <person name="Cros-Aarteil S."/>
            <person name="Calhoun S."/>
            <person name="Haridas S."/>
            <person name="Kuo A."/>
            <person name="Mondo S."/>
            <person name="Pangilinan J."/>
            <person name="Riley R."/>
            <person name="LaButti K."/>
            <person name="Andreopoulos B."/>
            <person name="Lipzen A."/>
            <person name="Chen C."/>
            <person name="Yan M."/>
            <person name="Daum C."/>
            <person name="Ng V."/>
            <person name="Clum A."/>
            <person name="Steindorff A."/>
            <person name="Ohm R.A."/>
            <person name="Martin F."/>
            <person name="Silar P."/>
            <person name="Natvig D.O."/>
            <person name="Lalanne C."/>
            <person name="Gautier V."/>
            <person name="Ament-Velasquez S.L."/>
            <person name="Kruys A."/>
            <person name="Hutchinson M.I."/>
            <person name="Powell A.J."/>
            <person name="Barry K."/>
            <person name="Miller A.N."/>
            <person name="Grigoriev I.V."/>
            <person name="Debuchy R."/>
            <person name="Gladieux P."/>
            <person name="Hiltunen Thoren M."/>
            <person name="Johannesson H."/>
        </authorList>
    </citation>
    <scope>NUCLEOTIDE SEQUENCE</scope>
    <source>
        <strain evidence="7">CBS 168.71</strain>
    </source>
</reference>
<feature type="region of interest" description="Disordered" evidence="5">
    <location>
        <begin position="169"/>
        <end position="424"/>
    </location>
</feature>
<dbReference type="GO" id="GO:0004519">
    <property type="term" value="F:endonuclease activity"/>
    <property type="evidence" value="ECO:0007669"/>
    <property type="project" value="UniProtKB-KW"/>
</dbReference>
<name>A0AAE0LU09_9PEZI</name>
<evidence type="ECO:0000256" key="3">
    <source>
        <dbReference type="ARBA" id="ARBA00023242"/>
    </source>
</evidence>
<feature type="region of interest" description="Disordered" evidence="5">
    <location>
        <begin position="441"/>
        <end position="561"/>
    </location>
</feature>
<evidence type="ECO:0000256" key="4">
    <source>
        <dbReference type="SAM" id="Coils"/>
    </source>
</evidence>
<evidence type="ECO:0000256" key="2">
    <source>
        <dbReference type="ARBA" id="ARBA00022763"/>
    </source>
</evidence>
<keyword evidence="8" id="KW-1185">Reference proteome</keyword>
<keyword evidence="7" id="KW-0378">Hydrolase</keyword>
<evidence type="ECO:0000256" key="5">
    <source>
        <dbReference type="SAM" id="MobiDB-lite"/>
    </source>
</evidence>
<accession>A0AAE0LU09</accession>
<feature type="compositionally biased region" description="Polar residues" evidence="5">
    <location>
        <begin position="181"/>
        <end position="197"/>
    </location>
</feature>
<keyword evidence="7" id="KW-0255">Endonuclease</keyword>
<dbReference type="GeneID" id="87834712"/>
<protein>
    <submittedName>
        <fullName evidence="7">DNA repair protein endonuclease SAE2/CtIP C-terminus-domain-containing protein</fullName>
    </submittedName>
</protein>
<sequence>MDYWTHKGRPILLAALEAACDSVEENLAVEIQQRYEKSHESLLKEVGRLQAAAERVDSLEKENQSLVRELGQLRSRQETLPPPAARPALAKISANTKLGSLAADPSKCGPEKATDWEKEFSKLAVRHATLERRQEEIHRSARRFRAERDSWTEYAQSLEVKIEKLEKKVQRNKNADDRVPPSSSAKPRPTSVNQLGPSSDRIVVDSSTVSEPDQAINPKPRGDPTRESMGVEEVTPTPATLVPGSPHSTGEETQDGSDGVEEMLRLPQGAPTGSAVRIKEEPSSDAPVIVSERTIRKRKHTDDDVGMPAPPRRIKSEQSTSSEPVITGEAPIFCPHESIDLDEDERGMPTPRKQQQWENRHALREDKDVAPPEQRLGGARSTEEQPHGLGLHLDRPTAAALSPHRPSRAHKDREPPIRTGWTLDSGIADVAEETFESFYSLKPRQAEKGPTHQTPLQGRLHSLLNDNSPKKSGVFLSPARLRHGSASPRLDKENVENRTAQETEESSDALVKPPPIVSASTVTPLRKHGQDKGKLPKPGRLRDRPLAGLRPEDFKVNPRSNNGYNHAFDEVVRNREERAELSGCTDPNCCGRQFRAMAESELSAGGPGVLSRVADIKMMENYLGTEADQLVEMTRGERQETWLKARIQDLANRLGRHRHRFARRPSPPGYWNPDFPSTQEIEKNKEEAERAERELVEQRWREAMRGGRWLFRDE</sequence>
<dbReference type="GO" id="GO:0005634">
    <property type="term" value="C:nucleus"/>
    <property type="evidence" value="ECO:0007669"/>
    <property type="project" value="UniProtKB-SubCell"/>
</dbReference>
<evidence type="ECO:0000313" key="7">
    <source>
        <dbReference type="EMBL" id="KAK3296764.1"/>
    </source>
</evidence>
<evidence type="ECO:0000256" key="1">
    <source>
        <dbReference type="ARBA" id="ARBA00004123"/>
    </source>
</evidence>
<dbReference type="EMBL" id="JAUEPN010000003">
    <property type="protein sequence ID" value="KAK3296764.1"/>
    <property type="molecule type" value="Genomic_DNA"/>
</dbReference>
<dbReference type="InterPro" id="IPR013882">
    <property type="entry name" value="Ctp1_C"/>
</dbReference>
<dbReference type="Pfam" id="PF08573">
    <property type="entry name" value="SAE2"/>
    <property type="match status" value="1"/>
</dbReference>
<proteinExistence type="predicted"/>
<dbReference type="Proteomes" id="UP001278766">
    <property type="component" value="Unassembled WGS sequence"/>
</dbReference>
<dbReference type="AlphaFoldDB" id="A0AAE0LU09"/>
<organism evidence="7 8">
    <name type="scientific">Chaetomium fimeti</name>
    <dbReference type="NCBI Taxonomy" id="1854472"/>
    <lineage>
        <taxon>Eukaryota</taxon>
        <taxon>Fungi</taxon>
        <taxon>Dikarya</taxon>
        <taxon>Ascomycota</taxon>
        <taxon>Pezizomycotina</taxon>
        <taxon>Sordariomycetes</taxon>
        <taxon>Sordariomycetidae</taxon>
        <taxon>Sordariales</taxon>
        <taxon>Chaetomiaceae</taxon>
        <taxon>Chaetomium</taxon>
    </lineage>
</organism>